<evidence type="ECO:0000313" key="2">
    <source>
        <dbReference type="Proteomes" id="UP000188929"/>
    </source>
</evidence>
<organism evidence="1 2">
    <name type="scientific">Pseudofrankia asymbiotica</name>
    <dbReference type="NCBI Taxonomy" id="1834516"/>
    <lineage>
        <taxon>Bacteria</taxon>
        <taxon>Bacillati</taxon>
        <taxon>Actinomycetota</taxon>
        <taxon>Actinomycetes</taxon>
        <taxon>Frankiales</taxon>
        <taxon>Frankiaceae</taxon>
        <taxon>Pseudofrankia</taxon>
    </lineage>
</organism>
<proteinExistence type="predicted"/>
<name>A0A1V2I430_9ACTN</name>
<evidence type="ECO:0000313" key="1">
    <source>
        <dbReference type="EMBL" id="ONH25120.1"/>
    </source>
</evidence>
<reference evidence="2" key="1">
    <citation type="submission" date="2016-10" db="EMBL/GenBank/DDBJ databases">
        <title>Frankia sp. NRRL B-16386 Genome sequencing.</title>
        <authorList>
            <person name="Ghodhbane-Gtari F."/>
            <person name="Swanson E."/>
            <person name="Gueddou A."/>
            <person name="Hezbri K."/>
            <person name="Ktari K."/>
            <person name="Nouioui I."/>
            <person name="Morris K."/>
            <person name="Simpson S."/>
            <person name="Abebe-Akele F."/>
            <person name="Thomas K."/>
            <person name="Gtari M."/>
            <person name="Tisa L.S."/>
        </authorList>
    </citation>
    <scope>NUCLEOTIDE SEQUENCE [LARGE SCALE GENOMIC DNA]</scope>
    <source>
        <strain evidence="2">NRRL B-16386</strain>
    </source>
</reference>
<dbReference type="Proteomes" id="UP000188929">
    <property type="component" value="Unassembled WGS sequence"/>
</dbReference>
<gene>
    <name evidence="1" type="ORF">BL253_28475</name>
</gene>
<comment type="caution">
    <text evidence="1">The sequence shown here is derived from an EMBL/GenBank/DDBJ whole genome shotgun (WGS) entry which is preliminary data.</text>
</comment>
<accession>A0A1V2I430</accession>
<sequence>MVFHATKVYVQLSVGVVTRHFVRDVKRKCGFSDSALAGDGDYGKCLANAMRRRREYVGQASHQFLAAGEVCDIWR</sequence>
<protein>
    <submittedName>
        <fullName evidence="1">Uncharacterized protein</fullName>
    </submittedName>
</protein>
<keyword evidence="2" id="KW-1185">Reference proteome</keyword>
<dbReference type="EMBL" id="MOMC01000063">
    <property type="protein sequence ID" value="ONH25120.1"/>
    <property type="molecule type" value="Genomic_DNA"/>
</dbReference>
<dbReference type="AlphaFoldDB" id="A0A1V2I430"/>